<dbReference type="Pfam" id="PF00902">
    <property type="entry name" value="TatC"/>
    <property type="match status" value="1"/>
</dbReference>
<feature type="transmembrane region" description="Helical" evidence="5">
    <location>
        <begin position="135"/>
        <end position="158"/>
    </location>
</feature>
<comment type="similarity">
    <text evidence="5">Belongs to the TatC family.</text>
</comment>
<dbReference type="PANTHER" id="PTHR30371:SF0">
    <property type="entry name" value="SEC-INDEPENDENT PROTEIN TRANSLOCASE PROTEIN TATC, CHLOROPLASTIC-RELATED"/>
    <property type="match status" value="1"/>
</dbReference>
<dbReference type="PRINTS" id="PR01840">
    <property type="entry name" value="TATCFAMILY"/>
</dbReference>
<dbReference type="AlphaFoldDB" id="A8MCQ5"/>
<dbReference type="GO" id="GO:0043953">
    <property type="term" value="P:protein transport by the Tat complex"/>
    <property type="evidence" value="ECO:0007669"/>
    <property type="project" value="UniProtKB-UniRule"/>
</dbReference>
<keyword evidence="5" id="KW-0813">Transport</keyword>
<dbReference type="KEGG" id="cma:Cmaq_0725"/>
<gene>
    <name evidence="5" type="primary">tatC</name>
    <name evidence="6" type="ordered locus">Cmaq_0725</name>
</gene>
<feature type="transmembrane region" description="Helical" evidence="5">
    <location>
        <begin position="93"/>
        <end position="114"/>
    </location>
</feature>
<keyword evidence="5" id="KW-0653">Protein transport</keyword>
<dbReference type="eggNOG" id="arCOG01919">
    <property type="taxonomic scope" value="Archaea"/>
</dbReference>
<keyword evidence="2 5" id="KW-0812">Transmembrane</keyword>
<comment type="subcellular location">
    <subcellularLocation>
        <location evidence="5">Cell membrane</location>
        <topology evidence="5">Multi-pass membrane protein</topology>
    </subcellularLocation>
    <subcellularLocation>
        <location evidence="1">Membrane</location>
        <topology evidence="1">Multi-pass membrane protein</topology>
    </subcellularLocation>
</comment>
<evidence type="ECO:0000256" key="3">
    <source>
        <dbReference type="ARBA" id="ARBA00022989"/>
    </source>
</evidence>
<evidence type="ECO:0000256" key="4">
    <source>
        <dbReference type="ARBA" id="ARBA00023136"/>
    </source>
</evidence>
<dbReference type="GO" id="GO:0009977">
    <property type="term" value="F:proton motive force dependent protein transmembrane transporter activity"/>
    <property type="evidence" value="ECO:0007669"/>
    <property type="project" value="TreeGrafter"/>
</dbReference>
<dbReference type="GeneID" id="5709699"/>
<sequence>MQEQPLMSHIVELISRLRKALYTILISFILVFAFKYSIIRIDPPGILIIVPTPSIDDSLSVSVINFFIHATVPKGVEIITISPFDPLLAAAQISLFLAVIIALPIILWEVWAFISPGLYSHEKRMLKISVLPAMVLFALGALFAYTIIIPVIFKFFLFYAKALNVEPTISLRSFVQTILALMLSMGLAFQTPLIMTILTRFRIVKASTWRQYWRWGVLASFLFALIISPGTTGGVIETTIGLTMSALYIVGMLTSMVVERRQPHVEKAS</sequence>
<evidence type="ECO:0000256" key="1">
    <source>
        <dbReference type="ARBA" id="ARBA00004141"/>
    </source>
</evidence>
<dbReference type="STRING" id="397948.Cmaq_0725"/>
<dbReference type="GO" id="GO:0033281">
    <property type="term" value="C:TAT protein transport complex"/>
    <property type="evidence" value="ECO:0007669"/>
    <property type="project" value="UniProtKB-UniRule"/>
</dbReference>
<dbReference type="OrthoDB" id="15305at2157"/>
<dbReference type="Proteomes" id="UP000001137">
    <property type="component" value="Chromosome"/>
</dbReference>
<dbReference type="RefSeq" id="WP_012185781.1">
    <property type="nucleotide sequence ID" value="NC_009954.1"/>
</dbReference>
<keyword evidence="5" id="KW-1003">Cell membrane</keyword>
<name>A8MCQ5_CALMQ</name>
<keyword evidence="4 5" id="KW-0472">Membrane</keyword>
<dbReference type="InterPro" id="IPR002033">
    <property type="entry name" value="TatC"/>
</dbReference>
<dbReference type="EMBL" id="CP000852">
    <property type="protein sequence ID" value="ABW01561.1"/>
    <property type="molecule type" value="Genomic_DNA"/>
</dbReference>
<dbReference type="HOGENOM" id="CLU_031942_3_2_2"/>
<evidence type="ECO:0000313" key="6">
    <source>
        <dbReference type="EMBL" id="ABW01561.1"/>
    </source>
</evidence>
<feature type="transmembrane region" description="Helical" evidence="5">
    <location>
        <begin position="20"/>
        <end position="39"/>
    </location>
</feature>
<dbReference type="NCBIfam" id="TIGR00945">
    <property type="entry name" value="tatC"/>
    <property type="match status" value="1"/>
</dbReference>
<keyword evidence="3 5" id="KW-1133">Transmembrane helix</keyword>
<protein>
    <recommendedName>
        <fullName evidence="5">Sec-independent protein translocase protein TatC</fullName>
    </recommendedName>
</protein>
<feature type="transmembrane region" description="Helical" evidence="5">
    <location>
        <begin position="178"/>
        <end position="200"/>
    </location>
</feature>
<keyword evidence="7" id="KW-1185">Reference proteome</keyword>
<comment type="subunit">
    <text evidence="5">Forms a complex with TatA.</text>
</comment>
<feature type="transmembrane region" description="Helical" evidence="5">
    <location>
        <begin position="212"/>
        <end position="232"/>
    </location>
</feature>
<comment type="function">
    <text evidence="5">Part of the twin-arginine translocation (Tat) system that transports large folded proteins containing a characteristic twin-arginine motif in their signal peptide across membranes.</text>
</comment>
<keyword evidence="5" id="KW-0811">Translocation</keyword>
<accession>A8MCQ5</accession>
<evidence type="ECO:0000256" key="2">
    <source>
        <dbReference type="ARBA" id="ARBA00022692"/>
    </source>
</evidence>
<feature type="transmembrane region" description="Helical" evidence="5">
    <location>
        <begin position="238"/>
        <end position="258"/>
    </location>
</feature>
<proteinExistence type="inferred from homology"/>
<organism evidence="6 7">
    <name type="scientific">Caldivirga maquilingensis (strain ATCC 700844 / DSM 13496 / JCM 10307 / IC-167)</name>
    <dbReference type="NCBI Taxonomy" id="397948"/>
    <lineage>
        <taxon>Archaea</taxon>
        <taxon>Thermoproteota</taxon>
        <taxon>Thermoprotei</taxon>
        <taxon>Thermoproteales</taxon>
        <taxon>Thermoproteaceae</taxon>
        <taxon>Caldivirga</taxon>
    </lineage>
</organism>
<dbReference type="HAMAP" id="MF_00902">
    <property type="entry name" value="TatC"/>
    <property type="match status" value="1"/>
</dbReference>
<dbReference type="GO" id="GO:0065002">
    <property type="term" value="P:intracellular protein transmembrane transport"/>
    <property type="evidence" value="ECO:0007669"/>
    <property type="project" value="TreeGrafter"/>
</dbReference>
<dbReference type="PANTHER" id="PTHR30371">
    <property type="entry name" value="SEC-INDEPENDENT PROTEIN TRANSLOCASE PROTEIN TATC"/>
    <property type="match status" value="1"/>
</dbReference>
<reference evidence="6 7" key="1">
    <citation type="submission" date="2007-10" db="EMBL/GenBank/DDBJ databases">
        <title>Complete sequence of Caldivirga maquilingensis IC-167.</title>
        <authorList>
            <consortium name="US DOE Joint Genome Institute"/>
            <person name="Copeland A."/>
            <person name="Lucas S."/>
            <person name="Lapidus A."/>
            <person name="Barry K."/>
            <person name="Glavina del Rio T."/>
            <person name="Dalin E."/>
            <person name="Tice H."/>
            <person name="Pitluck S."/>
            <person name="Saunders E."/>
            <person name="Brettin T."/>
            <person name="Bruce D."/>
            <person name="Detter J.C."/>
            <person name="Han C."/>
            <person name="Schmutz J."/>
            <person name="Larimer F."/>
            <person name="Land M."/>
            <person name="Hauser L."/>
            <person name="Kyrpides N."/>
            <person name="Ivanova N."/>
            <person name="Biddle J.F."/>
            <person name="Zhang Z."/>
            <person name="Fitz-Gibbon S.T."/>
            <person name="Lowe T.M."/>
            <person name="Saltikov C."/>
            <person name="House C.H."/>
            <person name="Richardson P."/>
        </authorList>
    </citation>
    <scope>NUCLEOTIDE SEQUENCE [LARGE SCALE GENOMIC DNA]</scope>
    <source>
        <strain evidence="7">ATCC 700844 / DSM 13496 / JCM 10307 / IC-167</strain>
    </source>
</reference>
<evidence type="ECO:0000313" key="7">
    <source>
        <dbReference type="Proteomes" id="UP000001137"/>
    </source>
</evidence>
<evidence type="ECO:0000256" key="5">
    <source>
        <dbReference type="HAMAP-Rule" id="MF_00902"/>
    </source>
</evidence>